<name>A0ABP6SW16_9ACTN</name>
<sequence>MGADARRGLTIAPDDGPWCLDTGGRIPLSRFEVAVYADAVHYLGGGEPDSCQSTLAAVATDR</sequence>
<accession>A0ABP6SW16</accession>
<evidence type="ECO:0000313" key="2">
    <source>
        <dbReference type="Proteomes" id="UP001501676"/>
    </source>
</evidence>
<protein>
    <submittedName>
        <fullName evidence="1">Uncharacterized protein</fullName>
    </submittedName>
</protein>
<reference evidence="2" key="1">
    <citation type="journal article" date="2019" name="Int. J. Syst. Evol. Microbiol.">
        <title>The Global Catalogue of Microorganisms (GCM) 10K type strain sequencing project: providing services to taxonomists for standard genome sequencing and annotation.</title>
        <authorList>
            <consortium name="The Broad Institute Genomics Platform"/>
            <consortium name="The Broad Institute Genome Sequencing Center for Infectious Disease"/>
            <person name="Wu L."/>
            <person name="Ma J."/>
        </authorList>
    </citation>
    <scope>NUCLEOTIDE SEQUENCE [LARGE SCALE GENOMIC DNA]</scope>
    <source>
        <strain evidence="2">JCM 9458</strain>
    </source>
</reference>
<comment type="caution">
    <text evidence="1">The sequence shown here is derived from an EMBL/GenBank/DDBJ whole genome shotgun (WGS) entry which is preliminary data.</text>
</comment>
<keyword evidence="2" id="KW-1185">Reference proteome</keyword>
<dbReference type="EMBL" id="BAAAYN010000015">
    <property type="protein sequence ID" value="GAA3386304.1"/>
    <property type="molecule type" value="Genomic_DNA"/>
</dbReference>
<gene>
    <name evidence="1" type="ORF">GCM10020369_23110</name>
</gene>
<evidence type="ECO:0000313" key="1">
    <source>
        <dbReference type="EMBL" id="GAA3386304.1"/>
    </source>
</evidence>
<dbReference type="Proteomes" id="UP001501676">
    <property type="component" value="Unassembled WGS sequence"/>
</dbReference>
<dbReference type="RefSeq" id="WP_345728042.1">
    <property type="nucleotide sequence ID" value="NZ_BAAAYN010000015.1"/>
</dbReference>
<organism evidence="1 2">
    <name type="scientific">Cryptosporangium minutisporangium</name>
    <dbReference type="NCBI Taxonomy" id="113569"/>
    <lineage>
        <taxon>Bacteria</taxon>
        <taxon>Bacillati</taxon>
        <taxon>Actinomycetota</taxon>
        <taxon>Actinomycetes</taxon>
        <taxon>Cryptosporangiales</taxon>
        <taxon>Cryptosporangiaceae</taxon>
        <taxon>Cryptosporangium</taxon>
    </lineage>
</organism>
<proteinExistence type="predicted"/>